<dbReference type="InterPro" id="IPR012341">
    <property type="entry name" value="6hp_glycosidase-like_sf"/>
</dbReference>
<dbReference type="Gene3D" id="1.50.10.10">
    <property type="match status" value="1"/>
</dbReference>
<dbReference type="GO" id="GO:0016810">
    <property type="term" value="F:hydrolase activity, acting on carbon-nitrogen (but not peptide) bonds"/>
    <property type="evidence" value="ECO:0007669"/>
    <property type="project" value="InterPro"/>
</dbReference>
<evidence type="ECO:0000256" key="1">
    <source>
        <dbReference type="ARBA" id="ARBA00006768"/>
    </source>
</evidence>
<gene>
    <name evidence="5" type="ORF">Ocin01_02165</name>
</gene>
<dbReference type="Proteomes" id="UP000094527">
    <property type="component" value="Unassembled WGS sequence"/>
</dbReference>
<protein>
    <submittedName>
        <fullName evidence="5">Acid trehalase-like protein 1</fullName>
    </submittedName>
</protein>
<evidence type="ECO:0000259" key="4">
    <source>
        <dbReference type="PROSITE" id="PS51677"/>
    </source>
</evidence>
<dbReference type="PANTHER" id="PTHR11051">
    <property type="entry name" value="GLYCOSYL HYDROLASE-RELATED"/>
    <property type="match status" value="1"/>
</dbReference>
<dbReference type="InterPro" id="IPR011330">
    <property type="entry name" value="Glyco_hydro/deAcase_b/a-brl"/>
</dbReference>
<dbReference type="SUPFAM" id="SSF48208">
    <property type="entry name" value="Six-hairpin glycosidases"/>
    <property type="match status" value="2"/>
</dbReference>
<sequence length="1230" mass="137000">MAYFKSILLVALLTYYQGAVIKAQDFEDISPLPTVFESRTLPTDEDGNFLTRYMASVGNGHVATTVYTDTVYMNGLYNGERGESHRARIPSGNFIRMNPPAEQSTNQTFALDVAKGVFFERVNFDGARFEQRTFAHRFYTKVIVTQIHVITGTEFVTFPLTNPRGDASADLTTPETGDFGTQLGATYMCAEIVQREDVRYQETVPKACTISSAVPPIVTFPPTSSITQTFITAYGFDLESIEADFNAVAALIVNGQHDEIYESHVQAWTDLWTDGAIEVKGNDQLAKVVYGSLYYILSSLPVTTETNSPNEQFYGLSPGGLAYGSLLMDYQGHSFWDTETWMYPSILYLYPDAAREILSYRLQTTRASRDLYGNQAATFTPGPRTRPICCPETRDLQVHITSDISFAIRQYIAMTRDLEWLKETKEDHRLLHGYTYGVIIASQGPAPPSHLPPPTTNHPPLATRPPTALHTSYTRRSRYITITALITPTPTQSLATLRALPPPIFYAKMQNALRHRRHWTMRRTPAKSSAASLPATSRQVVVMRGKGLSSRRICTATCHPFCDKSIKPRLNASLASIPPGFSHTYTALSAAASHEPEDTDSCLFPPSIPPPTHPCSHRPGERHRHPSPPTSTLRVWTEAKPPTLGAINFITGMGGFLQSIFSGYGGLRVFPERITITKPRVLPETSGLKLTGIKYLGNIIDAEISPTNITVTLRQSSSGFPLTISSNDGRPVDLVGSITYSTQVGELELEIISKTPTNCELPYDKIGTPKRQRPQKDNSNVVLNRNKRQSQNTVILKCTTPGLVALTFDDGPSYNGNTESVLQALQEKGVKATFFVTGYGWDSSNLTADPRKQELLRRIHRDGHQIASHTFSHESFTANPRSREDIVNDITQLATAVRNIIGIELTLLRPPNGHYNSTVVELIQEQFGYDVINWNLSTEDWSHQDNIEASFQAYLNILGSSSTTTDSFIALHHDPVPRSGELARMAIDYVRSKGFRFVTVDNSDVQKRNKRQSQDSEILNCTTPGLFALTFDDGPSYNGNTESVLEALQEKGVKATFFVTGYGHDGTNLTTDPRKQELLRRIHREGHQIASHTFSHESFTENPRSREDIVNDIALLATTVRDIIGINITLLRPPYGDYNSTVVELIQEQFGYDVIIWNLDCNDWLHREDIETSFQAYLDTMGNATISTDSFISLHHDPVPRGGELARMSIDYVRSKGFRLVTVDECIGKA</sequence>
<evidence type="ECO:0000256" key="3">
    <source>
        <dbReference type="SAM" id="SignalP"/>
    </source>
</evidence>
<feature type="signal peptide" evidence="3">
    <location>
        <begin position="1"/>
        <end position="23"/>
    </location>
</feature>
<feature type="region of interest" description="Disordered" evidence="2">
    <location>
        <begin position="608"/>
        <end position="632"/>
    </location>
</feature>
<comment type="similarity">
    <text evidence="1">Belongs to the glycosyl hydrolase 65 family.</text>
</comment>
<dbReference type="STRING" id="48709.A0A1D2NH27"/>
<dbReference type="PANTHER" id="PTHR11051:SF8">
    <property type="entry name" value="PROTEIN-GLUCOSYLGALACTOSYLHYDROXYLYSINE GLUCOSIDASE"/>
    <property type="match status" value="1"/>
</dbReference>
<keyword evidence="3" id="KW-0732">Signal</keyword>
<evidence type="ECO:0000256" key="2">
    <source>
        <dbReference type="SAM" id="MobiDB-lite"/>
    </source>
</evidence>
<dbReference type="OrthoDB" id="200349at2759"/>
<feature type="compositionally biased region" description="Pro residues" evidence="2">
    <location>
        <begin position="445"/>
        <end position="457"/>
    </location>
</feature>
<feature type="region of interest" description="Disordered" evidence="2">
    <location>
        <begin position="445"/>
        <end position="465"/>
    </location>
</feature>
<proteinExistence type="inferred from homology"/>
<evidence type="ECO:0000313" key="6">
    <source>
        <dbReference type="Proteomes" id="UP000094527"/>
    </source>
</evidence>
<dbReference type="InterPro" id="IPR005195">
    <property type="entry name" value="Glyco_hydro_65_M"/>
</dbReference>
<dbReference type="Gene3D" id="3.20.20.370">
    <property type="entry name" value="Glycoside hydrolase/deacetylase"/>
    <property type="match status" value="2"/>
</dbReference>
<reference evidence="5 6" key="1">
    <citation type="journal article" date="2016" name="Genome Biol. Evol.">
        <title>Gene Family Evolution Reflects Adaptation to Soil Environmental Stressors in the Genome of the Collembolan Orchesella cincta.</title>
        <authorList>
            <person name="Faddeeva-Vakhrusheva A."/>
            <person name="Derks M.F."/>
            <person name="Anvar S.Y."/>
            <person name="Agamennone V."/>
            <person name="Suring W."/>
            <person name="Smit S."/>
            <person name="van Straalen N.M."/>
            <person name="Roelofs D."/>
        </authorList>
    </citation>
    <scope>NUCLEOTIDE SEQUENCE [LARGE SCALE GENOMIC DNA]</scope>
    <source>
        <tissue evidence="5">Mixed pool</tissue>
    </source>
</reference>
<dbReference type="GO" id="GO:0004553">
    <property type="term" value="F:hydrolase activity, hydrolyzing O-glycosyl compounds"/>
    <property type="evidence" value="ECO:0007669"/>
    <property type="project" value="TreeGrafter"/>
</dbReference>
<comment type="caution">
    <text evidence="5">The sequence shown here is derived from an EMBL/GenBank/DDBJ whole genome shotgun (WGS) entry which is preliminary data.</text>
</comment>
<feature type="domain" description="NodB homology" evidence="4">
    <location>
        <begin position="802"/>
        <end position="998"/>
    </location>
</feature>
<dbReference type="EMBL" id="LJIJ01000041">
    <property type="protein sequence ID" value="ODN04561.1"/>
    <property type="molecule type" value="Genomic_DNA"/>
</dbReference>
<feature type="domain" description="NodB homology" evidence="4">
    <location>
        <begin position="1025"/>
        <end position="1221"/>
    </location>
</feature>
<dbReference type="GO" id="GO:0005975">
    <property type="term" value="P:carbohydrate metabolic process"/>
    <property type="evidence" value="ECO:0007669"/>
    <property type="project" value="InterPro"/>
</dbReference>
<evidence type="ECO:0000313" key="5">
    <source>
        <dbReference type="EMBL" id="ODN04561.1"/>
    </source>
</evidence>
<dbReference type="Pfam" id="PF03632">
    <property type="entry name" value="Glyco_hydro_65m"/>
    <property type="match status" value="1"/>
</dbReference>
<feature type="chain" id="PRO_5008905560" evidence="3">
    <location>
        <begin position="24"/>
        <end position="1230"/>
    </location>
</feature>
<keyword evidence="6" id="KW-1185">Reference proteome</keyword>
<accession>A0A1D2NH27</accession>
<feature type="region of interest" description="Disordered" evidence="2">
    <location>
        <begin position="764"/>
        <end position="786"/>
    </location>
</feature>
<dbReference type="SUPFAM" id="SSF88713">
    <property type="entry name" value="Glycoside hydrolase/deacetylase"/>
    <property type="match status" value="2"/>
</dbReference>
<name>A0A1D2NH27_ORCCI</name>
<dbReference type="InterPro" id="IPR002509">
    <property type="entry name" value="NODB_dom"/>
</dbReference>
<organism evidence="5 6">
    <name type="scientific">Orchesella cincta</name>
    <name type="common">Springtail</name>
    <name type="synonym">Podura cincta</name>
    <dbReference type="NCBI Taxonomy" id="48709"/>
    <lineage>
        <taxon>Eukaryota</taxon>
        <taxon>Metazoa</taxon>
        <taxon>Ecdysozoa</taxon>
        <taxon>Arthropoda</taxon>
        <taxon>Hexapoda</taxon>
        <taxon>Collembola</taxon>
        <taxon>Entomobryomorpha</taxon>
        <taxon>Entomobryoidea</taxon>
        <taxon>Orchesellidae</taxon>
        <taxon>Orchesellinae</taxon>
        <taxon>Orchesella</taxon>
    </lineage>
</organism>
<dbReference type="PROSITE" id="PS51677">
    <property type="entry name" value="NODB"/>
    <property type="match status" value="2"/>
</dbReference>
<dbReference type="InterPro" id="IPR008928">
    <property type="entry name" value="6-hairpin_glycosidase_sf"/>
</dbReference>
<feature type="compositionally biased region" description="Polar residues" evidence="2">
    <location>
        <begin position="777"/>
        <end position="786"/>
    </location>
</feature>
<dbReference type="Pfam" id="PF01522">
    <property type="entry name" value="Polysacc_deac_1"/>
    <property type="match status" value="2"/>
</dbReference>
<dbReference type="AlphaFoldDB" id="A0A1D2NH27"/>